<comment type="caution">
    <text evidence="2">The sequence shown here is derived from an EMBL/GenBank/DDBJ whole genome shotgun (WGS) entry which is preliminary data.</text>
</comment>
<dbReference type="Proteomes" id="UP001257234">
    <property type="component" value="Unassembled WGS sequence"/>
</dbReference>
<organism evidence="2 3">
    <name type="scientific">Christiangramia sediminicola</name>
    <dbReference type="NCBI Taxonomy" id="3073267"/>
    <lineage>
        <taxon>Bacteria</taxon>
        <taxon>Pseudomonadati</taxon>
        <taxon>Bacteroidota</taxon>
        <taxon>Flavobacteriia</taxon>
        <taxon>Flavobacteriales</taxon>
        <taxon>Flavobacteriaceae</taxon>
        <taxon>Christiangramia</taxon>
    </lineage>
</organism>
<dbReference type="RefSeq" id="WP_309561376.1">
    <property type="nucleotide sequence ID" value="NZ_JAVJIU010000003.1"/>
</dbReference>
<accession>A0ABU1EQ42</accession>
<evidence type="ECO:0000313" key="2">
    <source>
        <dbReference type="EMBL" id="MDR5590500.1"/>
    </source>
</evidence>
<sequence>MKTPEKPENENSRLRAVRQLGMLDKLSQETYDNITALAQEICESPVALLTILDDKIQWFKSKKGFDLNQTDRDISFCGHAILNPKEIFEVADTFKDSRFSDNPLVTFEGYSVRAYAGVPILSADGHALGTLCVINQKPKKLSLKQRKSLIALGRQVEILYEFNLKSIELANLKEEIARNDKNSRPSK</sequence>
<dbReference type="InterPro" id="IPR029016">
    <property type="entry name" value="GAF-like_dom_sf"/>
</dbReference>
<dbReference type="SUPFAM" id="SSF55781">
    <property type="entry name" value="GAF domain-like"/>
    <property type="match status" value="1"/>
</dbReference>
<feature type="domain" description="GAF" evidence="1">
    <location>
        <begin position="28"/>
        <end position="158"/>
    </location>
</feature>
<dbReference type="Gene3D" id="3.30.450.40">
    <property type="match status" value="1"/>
</dbReference>
<dbReference type="EMBL" id="JAVJIU010000003">
    <property type="protein sequence ID" value="MDR5590500.1"/>
    <property type="molecule type" value="Genomic_DNA"/>
</dbReference>
<dbReference type="Pfam" id="PF01590">
    <property type="entry name" value="GAF"/>
    <property type="match status" value="1"/>
</dbReference>
<protein>
    <submittedName>
        <fullName evidence="2">GAF domain-containing protein</fullName>
    </submittedName>
</protein>
<dbReference type="PANTHER" id="PTHR43102:SF2">
    <property type="entry name" value="GAF DOMAIN-CONTAINING PROTEIN"/>
    <property type="match status" value="1"/>
</dbReference>
<evidence type="ECO:0000259" key="1">
    <source>
        <dbReference type="Pfam" id="PF01590"/>
    </source>
</evidence>
<name>A0ABU1EQ42_9FLAO</name>
<evidence type="ECO:0000313" key="3">
    <source>
        <dbReference type="Proteomes" id="UP001257234"/>
    </source>
</evidence>
<gene>
    <name evidence="2" type="ORF">RE431_07610</name>
</gene>
<dbReference type="InterPro" id="IPR003018">
    <property type="entry name" value="GAF"/>
</dbReference>
<proteinExistence type="predicted"/>
<dbReference type="PANTHER" id="PTHR43102">
    <property type="entry name" value="SLR1143 PROTEIN"/>
    <property type="match status" value="1"/>
</dbReference>
<keyword evidence="3" id="KW-1185">Reference proteome</keyword>
<reference evidence="3" key="1">
    <citation type="submission" date="2023-07" db="EMBL/GenBank/DDBJ databases">
        <title>Christiangramia sp. SM2212., a novel bacterium of the family Flavobacteriaceae isolated from the sea sediment.</title>
        <authorList>
            <person name="Wang J."/>
            <person name="Zhang X."/>
        </authorList>
    </citation>
    <scope>NUCLEOTIDE SEQUENCE [LARGE SCALE GENOMIC DNA]</scope>
    <source>
        <strain evidence="3">SM2212</strain>
    </source>
</reference>